<dbReference type="AlphaFoldDB" id="A0AA96V1L1"/>
<dbReference type="Gene3D" id="2.60.40.4270">
    <property type="entry name" value="Listeria-Bacteroides repeat domain"/>
    <property type="match status" value="1"/>
</dbReference>
<reference evidence="4 5" key="1">
    <citation type="submission" date="2023-07" db="EMBL/GenBank/DDBJ databases">
        <title>Closed genoem sequence of Methanomicrococcus sp. Hf6.</title>
        <authorList>
            <person name="Poehlein A."/>
            <person name="Protasov E."/>
            <person name="Platt K."/>
            <person name="Reeh H."/>
            <person name="Daniel R."/>
            <person name="Brune A."/>
        </authorList>
    </citation>
    <scope>NUCLEOTIDE SEQUENCE [LARGE SCALE GENOMIC DNA]</scope>
    <source>
        <strain evidence="4 5">Hf6</strain>
    </source>
</reference>
<proteinExistence type="predicted"/>
<evidence type="ECO:0000259" key="3">
    <source>
        <dbReference type="Pfam" id="PF07581"/>
    </source>
</evidence>
<dbReference type="KEGG" id="mehf:MmiHf6_09830"/>
<sequence length="1216" mass="126879">MKNRITIFGVILAIGVIFAFSGVVAADSGFAGGDGSAENPYQIADIDQLNAMRNDLSANYILISDIDMSSYTVWEPIGTIEWVKSANTWKNEIPFTGTFDGAGYTIYNFTHLPETKDVFTDGRQADGNGNGLFGYIKDATIQNVRMENIKIASTIMDHNNVGPLVGQIENSSVINCSSVNGSVELTGILWLSNAGNAGGLIGKAGNSSIENCYSNVSVKTHFHRVGGLAGGIWNTNVSNCSADGDVAGRSCVGGLIGDSYISSSTDVYITNSFATGNASSISVPCLNNSLPDGYNMINSGQVGGFIGWISQSASTDGTLNLTYVLNCYSTGNAINENGTTAGGFVGEYQNGVISDCYATGTVYAHGYVYDNGTHKLGYAGGFAGKMANGTIQNSFASNTVTTVDEAGGFVGQMSGGTIRESYAVTNTTAENSSAGGFVGFMRCGVIEECYAAGDVYSKSEAGGFVGLVNDTTGGYEVKINNTYSVCDVAAAQGNAGGFVGQIIANGANISIANSYAAGSVKTDSGSSGGLIAQSGKSVLSNAFFDNVTTEKTTTAGGTGGKGKNTTEMKNISIFENAGWDITKGEPQGSSVWYILEDYSYPLLTAFYPETIYVGNEEQFKMIGTRAYDYDSDGSGQKKFWHTNANYVLAADIDLSETEFEPFGTVSLPFKGNLTNQGDYVISNLKIEKPAEENVGLFSFAKKAVIDGIMIENASVLGDYAAGTFIGTGENVTLIDCAVVSGNISAYQEAGGLIGKTDGAVLTNCSFEGDFVKAEGTYYAGGLIGNAANITVSNSRANVKEVYSENEYAGGLVGAVSETGSSSPSSSLSAVYQSSFTGNVTAGYAFAGGLIGQAENVTVSQSFAKGDVTADTHTAGGLIGALSNGTITESFATTGTVSAYGIAGGLVGFADGATVIIQDGIATNSVHTEEGKAGGLVGVAATSAPLQIKNSFALNEYVNGTADVGGLVGTVSGGSVQTVGSFSWSGMQNGDALVSAGTGIHGTEIDSIDVWDTFDDSGSWDILSKSNWQQDKYRRYLLPILSWQEQPFIAEALYLAPDEMQNLYYVTYVGNGNDAAGVPVDDNNYILNDIVTVMSNDSMVNGDAKFIEWNTESNGKGESFAPGGTFKITGDVILYAQWKSVGTDEKTENKTRNSGSGNSNSLGSKIVPAEGTTPGEGYETQTLPEYIGNAVSLPLILLVFLTVVCFYVYRKTEEDEN</sequence>
<accession>A0AA96V1L1</accession>
<dbReference type="InterPro" id="IPR011050">
    <property type="entry name" value="Pectin_lyase_fold/virulence"/>
</dbReference>
<dbReference type="Proteomes" id="UP001302978">
    <property type="component" value="Chromosome"/>
</dbReference>
<dbReference type="Gene3D" id="2.160.20.110">
    <property type="match status" value="5"/>
</dbReference>
<name>A0AA96V1L1_9EURY</name>
<feature type="domain" description="GLUG" evidence="3">
    <location>
        <begin position="194"/>
        <end position="218"/>
    </location>
</feature>
<organism evidence="4 5">
    <name type="scientific">Methanimicrococcus hongohii</name>
    <dbReference type="NCBI Taxonomy" id="3028295"/>
    <lineage>
        <taxon>Archaea</taxon>
        <taxon>Methanobacteriati</taxon>
        <taxon>Methanobacteriota</taxon>
        <taxon>Stenosarchaea group</taxon>
        <taxon>Methanomicrobia</taxon>
        <taxon>Methanosarcinales</taxon>
        <taxon>Methanosarcinaceae</taxon>
        <taxon>Methanimicrococcus</taxon>
    </lineage>
</organism>
<dbReference type="SUPFAM" id="SSF51126">
    <property type="entry name" value="Pectin lyase-like"/>
    <property type="match status" value="1"/>
</dbReference>
<keyword evidence="2" id="KW-1133">Transmembrane helix</keyword>
<keyword evidence="5" id="KW-1185">Reference proteome</keyword>
<evidence type="ECO:0000256" key="2">
    <source>
        <dbReference type="SAM" id="Phobius"/>
    </source>
</evidence>
<feature type="compositionally biased region" description="Low complexity" evidence="1">
    <location>
        <begin position="1152"/>
        <end position="1163"/>
    </location>
</feature>
<dbReference type="InterPro" id="IPR042229">
    <property type="entry name" value="Listeria/Bacterioides_rpt_sf"/>
</dbReference>
<keyword evidence="2" id="KW-0812">Transmembrane</keyword>
<feature type="region of interest" description="Disordered" evidence="1">
    <location>
        <begin position="1143"/>
        <end position="1176"/>
    </location>
</feature>
<gene>
    <name evidence="4" type="ORF">MmiHf6_09830</name>
</gene>
<dbReference type="Pfam" id="PF07581">
    <property type="entry name" value="Glug"/>
    <property type="match status" value="3"/>
</dbReference>
<evidence type="ECO:0000313" key="5">
    <source>
        <dbReference type="Proteomes" id="UP001302978"/>
    </source>
</evidence>
<protein>
    <recommendedName>
        <fullName evidence="3">GLUG domain-containing protein</fullName>
    </recommendedName>
</protein>
<feature type="transmembrane region" description="Helical" evidence="2">
    <location>
        <begin position="1185"/>
        <end position="1208"/>
    </location>
</feature>
<evidence type="ECO:0000256" key="1">
    <source>
        <dbReference type="SAM" id="MobiDB-lite"/>
    </source>
</evidence>
<keyword evidence="2" id="KW-0472">Membrane</keyword>
<dbReference type="EMBL" id="CP131059">
    <property type="protein sequence ID" value="WNY23670.1"/>
    <property type="molecule type" value="Genomic_DNA"/>
</dbReference>
<dbReference type="InterPro" id="IPR011493">
    <property type="entry name" value="GLUG"/>
</dbReference>
<feature type="domain" description="GLUG" evidence="3">
    <location>
        <begin position="338"/>
        <end position="362"/>
    </location>
</feature>
<feature type="domain" description="GLUG" evidence="3">
    <location>
        <begin position="224"/>
        <end position="246"/>
    </location>
</feature>
<evidence type="ECO:0000313" key="4">
    <source>
        <dbReference type="EMBL" id="WNY23670.1"/>
    </source>
</evidence>